<evidence type="ECO:0000313" key="1">
    <source>
        <dbReference type="EMBL" id="KRZ65581.1"/>
    </source>
</evidence>
<accession>A0A0V1M1C8</accession>
<evidence type="ECO:0000313" key="2">
    <source>
        <dbReference type="Proteomes" id="UP000054843"/>
    </source>
</evidence>
<proteinExistence type="predicted"/>
<reference evidence="1 2" key="1">
    <citation type="submission" date="2015-01" db="EMBL/GenBank/DDBJ databases">
        <title>Evolution of Trichinella species and genotypes.</title>
        <authorList>
            <person name="Korhonen P.K."/>
            <person name="Edoardo P."/>
            <person name="Giuseppe L.R."/>
            <person name="Gasser R.B."/>
        </authorList>
    </citation>
    <scope>NUCLEOTIDE SEQUENCE [LARGE SCALE GENOMIC DNA]</scope>
    <source>
        <strain evidence="1">ISS1980</strain>
    </source>
</reference>
<gene>
    <name evidence="1" type="ORF">T10_10051</name>
</gene>
<dbReference type="AlphaFoldDB" id="A0A0V1M1C8"/>
<name>A0A0V1M1C8_9BILA</name>
<sequence>MVEKGITRSMIILFEQKSNSHLTTLYNVWMCRYQMQLVPAKSNQAQYNTDSSNTEVASFHSYYKATLKS</sequence>
<dbReference type="EMBL" id="JYDO01000328">
    <property type="protein sequence ID" value="KRZ65581.1"/>
    <property type="molecule type" value="Genomic_DNA"/>
</dbReference>
<comment type="caution">
    <text evidence="1">The sequence shown here is derived from an EMBL/GenBank/DDBJ whole genome shotgun (WGS) entry which is preliminary data.</text>
</comment>
<protein>
    <submittedName>
        <fullName evidence="1">Uncharacterized protein</fullName>
    </submittedName>
</protein>
<dbReference type="Proteomes" id="UP000054843">
    <property type="component" value="Unassembled WGS sequence"/>
</dbReference>
<keyword evidence="2" id="KW-1185">Reference proteome</keyword>
<organism evidence="1 2">
    <name type="scientific">Trichinella papuae</name>
    <dbReference type="NCBI Taxonomy" id="268474"/>
    <lineage>
        <taxon>Eukaryota</taxon>
        <taxon>Metazoa</taxon>
        <taxon>Ecdysozoa</taxon>
        <taxon>Nematoda</taxon>
        <taxon>Enoplea</taxon>
        <taxon>Dorylaimia</taxon>
        <taxon>Trichinellida</taxon>
        <taxon>Trichinellidae</taxon>
        <taxon>Trichinella</taxon>
    </lineage>
</organism>